<dbReference type="SUPFAM" id="SSF47473">
    <property type="entry name" value="EF-hand"/>
    <property type="match status" value="1"/>
</dbReference>
<feature type="chain" id="PRO_5043903673" evidence="2">
    <location>
        <begin position="32"/>
        <end position="124"/>
    </location>
</feature>
<feature type="compositionally biased region" description="Polar residues" evidence="1">
    <location>
        <begin position="48"/>
        <end position="57"/>
    </location>
</feature>
<dbReference type="GO" id="GO:0005509">
    <property type="term" value="F:calcium ion binding"/>
    <property type="evidence" value="ECO:0007669"/>
    <property type="project" value="InterPro"/>
</dbReference>
<feature type="domain" description="EF-hand" evidence="3">
    <location>
        <begin position="75"/>
        <end position="91"/>
    </location>
</feature>
<evidence type="ECO:0000256" key="2">
    <source>
        <dbReference type="SAM" id="SignalP"/>
    </source>
</evidence>
<dbReference type="Gene3D" id="1.10.238.10">
    <property type="entry name" value="EF-hand"/>
    <property type="match status" value="1"/>
</dbReference>
<dbReference type="Proteomes" id="UP000271868">
    <property type="component" value="Unassembled WGS sequence"/>
</dbReference>
<accession>A0AAX1WWY1</accession>
<evidence type="ECO:0000313" key="4">
    <source>
        <dbReference type="EMBL" id="ROR49071.1"/>
    </source>
</evidence>
<dbReference type="PROSITE" id="PS00018">
    <property type="entry name" value="EF_HAND_1"/>
    <property type="match status" value="1"/>
</dbReference>
<reference evidence="4 5" key="1">
    <citation type="submission" date="2018-11" db="EMBL/GenBank/DDBJ databases">
        <title>Genomic Encyclopedia of Type Strains, Phase IV (KMG-IV): sequencing the most valuable type-strain genomes for metagenomic binning, comparative biology and taxonomic classification.</title>
        <authorList>
            <person name="Goeker M."/>
        </authorList>
    </citation>
    <scope>NUCLEOTIDE SEQUENCE [LARGE SCALE GENOMIC DNA]</scope>
    <source>
        <strain evidence="4 5">DSM 15985</strain>
    </source>
</reference>
<protein>
    <submittedName>
        <fullName evidence="4">EF hand domain-containing protein</fullName>
    </submittedName>
</protein>
<dbReference type="AlphaFoldDB" id="A0AAX1WWY1"/>
<dbReference type="EMBL" id="RJVL01000002">
    <property type="protein sequence ID" value="ROR49071.1"/>
    <property type="molecule type" value="Genomic_DNA"/>
</dbReference>
<organism evidence="4 5">
    <name type="scientific">Diaphorobacter nitroreducens</name>
    <dbReference type="NCBI Taxonomy" id="164759"/>
    <lineage>
        <taxon>Bacteria</taxon>
        <taxon>Pseudomonadati</taxon>
        <taxon>Pseudomonadota</taxon>
        <taxon>Betaproteobacteria</taxon>
        <taxon>Burkholderiales</taxon>
        <taxon>Comamonadaceae</taxon>
        <taxon>Diaphorobacter</taxon>
    </lineage>
</organism>
<feature type="domain" description="EF-hand" evidence="3">
    <location>
        <begin position="102"/>
        <end position="119"/>
    </location>
</feature>
<evidence type="ECO:0000313" key="5">
    <source>
        <dbReference type="Proteomes" id="UP000271868"/>
    </source>
</evidence>
<name>A0AAX1WWY1_9BURK</name>
<keyword evidence="5" id="KW-1185">Reference proteome</keyword>
<dbReference type="RefSeq" id="WP_123675401.1">
    <property type="nucleotide sequence ID" value="NZ_RJVL01000002.1"/>
</dbReference>
<gene>
    <name evidence="4" type="ORF">EDC60_1064</name>
</gene>
<dbReference type="Pfam" id="PF13202">
    <property type="entry name" value="EF-hand_5"/>
    <property type="match status" value="2"/>
</dbReference>
<dbReference type="InterPro" id="IPR002048">
    <property type="entry name" value="EF_hand_dom"/>
</dbReference>
<feature type="compositionally biased region" description="Low complexity" evidence="1">
    <location>
        <begin position="58"/>
        <end position="76"/>
    </location>
</feature>
<feature type="compositionally biased region" description="Low complexity" evidence="1">
    <location>
        <begin position="28"/>
        <end position="47"/>
    </location>
</feature>
<evidence type="ECO:0000259" key="3">
    <source>
        <dbReference type="Pfam" id="PF13202"/>
    </source>
</evidence>
<dbReference type="InterPro" id="IPR018247">
    <property type="entry name" value="EF_Hand_1_Ca_BS"/>
</dbReference>
<dbReference type="InterPro" id="IPR011992">
    <property type="entry name" value="EF-hand-dom_pair"/>
</dbReference>
<sequence length="124" mass="12713">MPHTPQRRTLPSFDARSVMLFAALTVGGAAAQAQTPSAPSAQPQYQTGPGQATTQPKATFGGSSTATPSGSSASAFERADANRDGQLSSAEAGQLPAIANRFQALDKDKNGSLSRTEFEAGSRS</sequence>
<comment type="caution">
    <text evidence="4">The sequence shown here is derived from an EMBL/GenBank/DDBJ whole genome shotgun (WGS) entry which is preliminary data.</text>
</comment>
<proteinExistence type="predicted"/>
<keyword evidence="2" id="KW-0732">Signal</keyword>
<evidence type="ECO:0000256" key="1">
    <source>
        <dbReference type="SAM" id="MobiDB-lite"/>
    </source>
</evidence>
<feature type="signal peptide" evidence="2">
    <location>
        <begin position="1"/>
        <end position="31"/>
    </location>
</feature>
<feature type="region of interest" description="Disordered" evidence="1">
    <location>
        <begin position="28"/>
        <end position="94"/>
    </location>
</feature>